<keyword evidence="4" id="KW-0862">Zinc</keyword>
<evidence type="ECO:0000256" key="4">
    <source>
        <dbReference type="ARBA" id="ARBA00022833"/>
    </source>
</evidence>
<evidence type="ECO:0000256" key="5">
    <source>
        <dbReference type="SAM" id="MobiDB-lite"/>
    </source>
</evidence>
<accession>A0ABQ4E832</accession>
<dbReference type="Gene3D" id="3.30.70.360">
    <property type="match status" value="1"/>
</dbReference>
<reference evidence="7 8" key="1">
    <citation type="submission" date="2021-01" db="EMBL/GenBank/DDBJ databases">
        <title>Whole genome shotgun sequence of Plantactinospora endophytica NBRC 110450.</title>
        <authorList>
            <person name="Komaki H."/>
            <person name="Tamura T."/>
        </authorList>
    </citation>
    <scope>NUCLEOTIDE SEQUENCE [LARGE SCALE GENOMIC DNA]</scope>
    <source>
        <strain evidence="7 8">NBRC 110450</strain>
    </source>
</reference>
<keyword evidence="3" id="KW-0378">Hydrolase</keyword>
<dbReference type="InterPro" id="IPR050072">
    <property type="entry name" value="Peptidase_M20A"/>
</dbReference>
<dbReference type="EMBL" id="BONW01000028">
    <property type="protein sequence ID" value="GIG90451.1"/>
    <property type="molecule type" value="Genomic_DNA"/>
</dbReference>
<comment type="cofactor">
    <cofactor evidence="1">
        <name>Zn(2+)</name>
        <dbReference type="ChEBI" id="CHEBI:29105"/>
    </cofactor>
</comment>
<dbReference type="Pfam" id="PF01546">
    <property type="entry name" value="Peptidase_M20"/>
    <property type="match status" value="1"/>
</dbReference>
<proteinExistence type="predicted"/>
<dbReference type="InterPro" id="IPR001261">
    <property type="entry name" value="ArgE/DapE_CS"/>
</dbReference>
<dbReference type="RefSeq" id="WP_203868870.1">
    <property type="nucleotide sequence ID" value="NZ_BONW01000028.1"/>
</dbReference>
<feature type="domain" description="Peptidase M20 dimerisation" evidence="6">
    <location>
        <begin position="205"/>
        <end position="313"/>
    </location>
</feature>
<evidence type="ECO:0000259" key="6">
    <source>
        <dbReference type="Pfam" id="PF07687"/>
    </source>
</evidence>
<dbReference type="PANTHER" id="PTHR43808">
    <property type="entry name" value="ACETYLORNITHINE DEACETYLASE"/>
    <property type="match status" value="1"/>
</dbReference>
<evidence type="ECO:0000256" key="3">
    <source>
        <dbReference type="ARBA" id="ARBA00022801"/>
    </source>
</evidence>
<organism evidence="7 8">
    <name type="scientific">Plantactinospora endophytica</name>
    <dbReference type="NCBI Taxonomy" id="673535"/>
    <lineage>
        <taxon>Bacteria</taxon>
        <taxon>Bacillati</taxon>
        <taxon>Actinomycetota</taxon>
        <taxon>Actinomycetes</taxon>
        <taxon>Micromonosporales</taxon>
        <taxon>Micromonosporaceae</taxon>
        <taxon>Plantactinospora</taxon>
    </lineage>
</organism>
<dbReference type="Gene3D" id="3.40.630.10">
    <property type="entry name" value="Zn peptidases"/>
    <property type="match status" value="2"/>
</dbReference>
<evidence type="ECO:0000313" key="8">
    <source>
        <dbReference type="Proteomes" id="UP000646749"/>
    </source>
</evidence>
<sequence length="426" mass="44672">MNRSRPGQHAAGAPNPRTGDDGSRGEVPTGATVGRIDSDAVLAEAARLIAIEGHQDHPGQERAVADHVADRLRGCGAEVEIQPVADGRANVIARLRGSRPGPTLMLNAHLDTVPPYAMPDALLPRVADGRLWGRGAVDMKGALAAMIAVVELLAAPDVTFDGELLLTGVAGEENGSPGMRALVEAGIGADFAVVGEPTMLRVGRAHKGAMWAQATFRGVATHGSVPQDGVNAVYHAARFVNAVEQDLVPALDRRRHPLLGPATVNVGVVAGGDRPPMVPASCTVQLDRRWLPSERHDEVLAELRAVVAKLNRADPQVDATVEEMAGTATFVHAPLDCPPDDPYLRMLCSVAADPEPVGLQFWTDAALLAATGTPAAVCGPGDIAQAHSLAEWVLVDQLRDAAEVYRAMAERMLSVRLRGTGTEVGA</sequence>
<dbReference type="Proteomes" id="UP000646749">
    <property type="component" value="Unassembled WGS sequence"/>
</dbReference>
<evidence type="ECO:0000256" key="1">
    <source>
        <dbReference type="ARBA" id="ARBA00001947"/>
    </source>
</evidence>
<gene>
    <name evidence="7" type="ORF">Pen02_53870</name>
</gene>
<dbReference type="Pfam" id="PF07687">
    <property type="entry name" value="M20_dimer"/>
    <property type="match status" value="1"/>
</dbReference>
<keyword evidence="8" id="KW-1185">Reference proteome</keyword>
<name>A0ABQ4E832_9ACTN</name>
<dbReference type="SUPFAM" id="SSF55031">
    <property type="entry name" value="Bacterial exopeptidase dimerisation domain"/>
    <property type="match status" value="1"/>
</dbReference>
<dbReference type="InterPro" id="IPR011650">
    <property type="entry name" value="Peptidase_M20_dimer"/>
</dbReference>
<protein>
    <submittedName>
        <fullName evidence="7">Acetylornithine deacetylase</fullName>
    </submittedName>
</protein>
<dbReference type="InterPro" id="IPR036264">
    <property type="entry name" value="Bact_exopeptidase_dim_dom"/>
</dbReference>
<comment type="caution">
    <text evidence="7">The sequence shown here is derived from an EMBL/GenBank/DDBJ whole genome shotgun (WGS) entry which is preliminary data.</text>
</comment>
<evidence type="ECO:0000256" key="2">
    <source>
        <dbReference type="ARBA" id="ARBA00022723"/>
    </source>
</evidence>
<dbReference type="PROSITE" id="PS00758">
    <property type="entry name" value="ARGE_DAPE_CPG2_1"/>
    <property type="match status" value="1"/>
</dbReference>
<dbReference type="InterPro" id="IPR002933">
    <property type="entry name" value="Peptidase_M20"/>
</dbReference>
<keyword evidence="2" id="KW-0479">Metal-binding</keyword>
<feature type="region of interest" description="Disordered" evidence="5">
    <location>
        <begin position="1"/>
        <end position="35"/>
    </location>
</feature>
<dbReference type="SUPFAM" id="SSF53187">
    <property type="entry name" value="Zn-dependent exopeptidases"/>
    <property type="match status" value="1"/>
</dbReference>
<evidence type="ECO:0000313" key="7">
    <source>
        <dbReference type="EMBL" id="GIG90451.1"/>
    </source>
</evidence>